<gene>
    <name evidence="2" type="ORF">BRAN1462_LOCUS32057</name>
</gene>
<accession>A0A6U6NNL7</accession>
<evidence type="ECO:0000313" key="2">
    <source>
        <dbReference type="EMBL" id="CAD9583441.1"/>
    </source>
</evidence>
<organism evidence="2">
    <name type="scientific">Zooxanthella nutricula</name>
    <dbReference type="NCBI Taxonomy" id="1333877"/>
    <lineage>
        <taxon>Eukaryota</taxon>
        <taxon>Sar</taxon>
        <taxon>Alveolata</taxon>
        <taxon>Dinophyceae</taxon>
        <taxon>Peridiniales</taxon>
        <taxon>Peridiniales incertae sedis</taxon>
        <taxon>Zooxanthella</taxon>
    </lineage>
</organism>
<evidence type="ECO:0000256" key="1">
    <source>
        <dbReference type="SAM" id="MobiDB-lite"/>
    </source>
</evidence>
<reference evidence="2" key="1">
    <citation type="submission" date="2021-01" db="EMBL/GenBank/DDBJ databases">
        <authorList>
            <person name="Corre E."/>
            <person name="Pelletier E."/>
            <person name="Niang G."/>
            <person name="Scheremetjew M."/>
            <person name="Finn R."/>
            <person name="Kale V."/>
            <person name="Holt S."/>
            <person name="Cochrane G."/>
            <person name="Meng A."/>
            <person name="Brown T."/>
            <person name="Cohen L."/>
        </authorList>
    </citation>
    <scope>NUCLEOTIDE SEQUENCE</scope>
    <source>
        <strain evidence="2">RCC3387</strain>
    </source>
</reference>
<dbReference type="AlphaFoldDB" id="A0A6U6NNL7"/>
<feature type="region of interest" description="Disordered" evidence="1">
    <location>
        <begin position="1"/>
        <end position="22"/>
    </location>
</feature>
<name>A0A6U6NNL7_9DINO</name>
<protein>
    <submittedName>
        <fullName evidence="2">Uncharacterized protein</fullName>
    </submittedName>
</protein>
<dbReference type="EMBL" id="HBGW01050389">
    <property type="protein sequence ID" value="CAD9583441.1"/>
    <property type="molecule type" value="Transcribed_RNA"/>
</dbReference>
<proteinExistence type="predicted"/>
<sequence>MAASVRGQKRRRSIEPLADEGAQVLGPSDNSFARLLAEHVASAKLSAATAHELLTTMNKSVPSFGYCAETHAECATFLRQCLAQAGRTPPQLDLVKDDNDWGKTGSMSSRDDIFAIYRVGAGQVHIGVLLSHALDRDSDDDESDGGECKTKESFDILVKETSEEAMKDRSAQGVFSHSDTEELLEMVVAGPSDGNVHVGTVDRERGDRLITQAGCQLSFDCVIATAIRQMAKKHHCLKALDRAFARKRGVPKEAKPLYEAFQAVAKTGPGSK</sequence>